<protein>
    <recommendedName>
        <fullName evidence="3">Putative plant transposon protein domain-containing protein</fullName>
    </recommendedName>
</protein>
<feature type="compositionally biased region" description="Polar residues" evidence="2">
    <location>
        <begin position="133"/>
        <end position="143"/>
    </location>
</feature>
<proteinExistence type="predicted"/>
<dbReference type="AlphaFoldDB" id="A0AAD5IVM7"/>
<keyword evidence="1" id="KW-0175">Coiled coil</keyword>
<feature type="compositionally biased region" description="Acidic residues" evidence="2">
    <location>
        <begin position="147"/>
        <end position="156"/>
    </location>
</feature>
<reference evidence="4" key="1">
    <citation type="journal article" date="2022" name="Plant J.">
        <title>Strategies of tolerance reflected in two North American maple genomes.</title>
        <authorList>
            <person name="McEvoy S.L."/>
            <person name="Sezen U.U."/>
            <person name="Trouern-Trend A."/>
            <person name="McMahon S.M."/>
            <person name="Schaberg P.G."/>
            <person name="Yang J."/>
            <person name="Wegrzyn J.L."/>
            <person name="Swenson N.G."/>
        </authorList>
    </citation>
    <scope>NUCLEOTIDE SEQUENCE</scope>
    <source>
        <strain evidence="4">91603</strain>
    </source>
</reference>
<evidence type="ECO:0000256" key="2">
    <source>
        <dbReference type="SAM" id="MobiDB-lite"/>
    </source>
</evidence>
<feature type="domain" description="Putative plant transposon protein" evidence="3">
    <location>
        <begin position="303"/>
        <end position="480"/>
    </location>
</feature>
<organism evidence="4 5">
    <name type="scientific">Acer negundo</name>
    <name type="common">Box elder</name>
    <dbReference type="NCBI Taxonomy" id="4023"/>
    <lineage>
        <taxon>Eukaryota</taxon>
        <taxon>Viridiplantae</taxon>
        <taxon>Streptophyta</taxon>
        <taxon>Embryophyta</taxon>
        <taxon>Tracheophyta</taxon>
        <taxon>Spermatophyta</taxon>
        <taxon>Magnoliopsida</taxon>
        <taxon>eudicotyledons</taxon>
        <taxon>Gunneridae</taxon>
        <taxon>Pentapetalae</taxon>
        <taxon>rosids</taxon>
        <taxon>malvids</taxon>
        <taxon>Sapindales</taxon>
        <taxon>Sapindaceae</taxon>
        <taxon>Hippocastanoideae</taxon>
        <taxon>Acereae</taxon>
        <taxon>Acer</taxon>
    </lineage>
</organism>
<feature type="coiled-coil region" evidence="1">
    <location>
        <begin position="157"/>
        <end position="233"/>
    </location>
</feature>
<accession>A0AAD5IVM7</accession>
<feature type="compositionally biased region" description="Basic and acidic residues" evidence="2">
    <location>
        <begin position="86"/>
        <end position="98"/>
    </location>
</feature>
<feature type="region of interest" description="Disordered" evidence="2">
    <location>
        <begin position="1"/>
        <end position="24"/>
    </location>
</feature>
<keyword evidence="5" id="KW-1185">Reference proteome</keyword>
<evidence type="ECO:0000313" key="5">
    <source>
        <dbReference type="Proteomes" id="UP001064489"/>
    </source>
</evidence>
<gene>
    <name evidence="4" type="ORF">LWI28_015620</name>
</gene>
<feature type="compositionally biased region" description="Polar residues" evidence="2">
    <location>
        <begin position="1"/>
        <end position="16"/>
    </location>
</feature>
<evidence type="ECO:0000313" key="4">
    <source>
        <dbReference type="EMBL" id="KAI9177471.1"/>
    </source>
</evidence>
<name>A0AAD5IVM7_ACENE</name>
<feature type="region of interest" description="Disordered" evidence="2">
    <location>
        <begin position="233"/>
        <end position="270"/>
    </location>
</feature>
<reference evidence="4" key="2">
    <citation type="submission" date="2023-02" db="EMBL/GenBank/DDBJ databases">
        <authorList>
            <person name="Swenson N.G."/>
            <person name="Wegrzyn J.L."/>
            <person name="Mcevoy S.L."/>
        </authorList>
    </citation>
    <scope>NUCLEOTIDE SEQUENCE</scope>
    <source>
        <strain evidence="4">91603</strain>
        <tissue evidence="4">Leaf</tissue>
    </source>
</reference>
<comment type="caution">
    <text evidence="4">The sequence shown here is derived from an EMBL/GenBank/DDBJ whole genome shotgun (WGS) entry which is preliminary data.</text>
</comment>
<feature type="region of interest" description="Disordered" evidence="2">
    <location>
        <begin position="77"/>
        <end position="98"/>
    </location>
</feature>
<feature type="region of interest" description="Disordered" evidence="2">
    <location>
        <begin position="129"/>
        <end position="156"/>
    </location>
</feature>
<dbReference type="Pfam" id="PF20167">
    <property type="entry name" value="Transposase_32"/>
    <property type="match status" value="1"/>
</dbReference>
<dbReference type="InterPro" id="IPR046796">
    <property type="entry name" value="Transposase_32_dom"/>
</dbReference>
<evidence type="ECO:0000256" key="1">
    <source>
        <dbReference type="SAM" id="Coils"/>
    </source>
</evidence>
<dbReference type="Proteomes" id="UP001064489">
    <property type="component" value="Chromosome 5"/>
</dbReference>
<sequence>MASSKVTLTATTSMTNPDIPCQPPPICSSFSSILTDLQNQHVENPSNPASSSNPQSLGSMKMEDLLKNIYVTPPPEPVSFCTRGESMTREGSSRERKQAYTVELESPMTQLEEENARIVGEEVEVPAHRGPMNLSSECEVSTSYRDDYDDDDDDDEMDEYQKNLLRALNKNTKLSKENRELKKWRISLEENIRTLEESKQDSQNLVQRFRDIIHDQEEEISTLSSKVTTLEKKNFGDKNKDMASSSSRPNPKEKSKATAPCSGEPNPDFESRLEKFKKKKLILERGISLTELRNTDVSRTVVQRQWTEYVAHPPNANADIVREFYASMVPDVFCMGGSVRVRGVDVSFSASDINKRFSTPDHDLYRGIGMLDMFENNEGLAEALRMNGNSMWTFQSPLRHSELHFELAFWNIFFGNSLRPSLHRTETNLEVAKLLYCMKERCDINIGRYIHQEIYSTGNMKTPSLPFPCLITNFCSLAGISVYNESEDILRPMGALNRKTYNELASPRGVETIPSSGSRKRHRGHQDDQGDAGDVPQGDAGDVLPGDHRPNWVEDIFTAIKGVSQSIGSLDTRFTGLQEEINQRMDGLQASMNHFSAAGPSD</sequence>
<evidence type="ECO:0000259" key="3">
    <source>
        <dbReference type="Pfam" id="PF20167"/>
    </source>
</evidence>
<dbReference type="EMBL" id="JAJSOW010000102">
    <property type="protein sequence ID" value="KAI9177471.1"/>
    <property type="molecule type" value="Genomic_DNA"/>
</dbReference>
<feature type="region of interest" description="Disordered" evidence="2">
    <location>
        <begin position="506"/>
        <end position="547"/>
    </location>
</feature>